<accession>A0A4V3RY08</accession>
<name>A0A4V3RY08_9PROT</name>
<dbReference type="Gene3D" id="3.90.550.10">
    <property type="entry name" value="Spore Coat Polysaccharide Biosynthesis Protein SpsA, Chain A"/>
    <property type="match status" value="1"/>
</dbReference>
<sequence length="687" mass="75153">MPRARVHAPRRRARPMRLDRRIEHYLSRFALAAVTVLVTGFGVREMYEVMNVGGGLTVLQWVFLVLFAISFGWVGFAAAQSVLGFPGAVLKPRRQHRVAEAPARTAILIPVYNEEPTRIAAAVEAMAGDLAEAAPGRFAVFLLSDTNRPEAWIEEEAVFSRLIASAPGSCPVHYRRRTTNHERKAGNIADWVERWGAAWEAMLVLDADSIMGADTILQLARRMEGDPGLGLLQTIPRIVRAKTLFGRLQQFANRCYGPVFAAGLAFWHGREANYWGHNAILRTRAFAEAAKLPVLSGKPPFGGPVMSHDFIEAALMRRAGWRVELATDLTTSFEEAPPALSDVIVRDRRWCQGNLQHARFLPARGLTLVSRMHLAMGIMSYASALFWLALIVTGLVLAVQAGLTEPDYFAEPGLFPTWPVFDAERAIRLFVIAMLVVVTPKLLGWLSVMLRPKRLMEYGGPLAFTLSVLIEALLSALYAPVMMLAQANIILDIVLGRDAGWRPQRREDGAIAFAGALRAHAWHFIFGLVLAAVTALINIGLFFWTLPVTAGLVLAPLLSWTSGMRSIGLALRRVAILRTPEERKGGEPAIAAMEARLAHWREPRPAGDIEALVADEALLAFHLAQLPPLPAGGFDEAEVLAGEKLKRSTSLAAATGWLTPAERMAVLKSPALLKRAKALAGGKQAPG</sequence>
<keyword evidence="15" id="KW-1185">Reference proteome</keyword>
<dbReference type="CDD" id="cd04191">
    <property type="entry name" value="Glucan_BSP_MdoH"/>
    <property type="match status" value="1"/>
</dbReference>
<protein>
    <recommendedName>
        <fullName evidence="4">Glucans biosynthesis glucosyltransferase H</fullName>
    </recommendedName>
</protein>
<evidence type="ECO:0000259" key="13">
    <source>
        <dbReference type="Pfam" id="PF13632"/>
    </source>
</evidence>
<feature type="domain" description="Glycosyltransferase 2-like" evidence="13">
    <location>
        <begin position="203"/>
        <end position="395"/>
    </location>
</feature>
<keyword evidence="7" id="KW-0328">Glycosyltransferase</keyword>
<evidence type="ECO:0000256" key="5">
    <source>
        <dbReference type="ARBA" id="ARBA00022475"/>
    </source>
</evidence>
<proteinExistence type="inferred from homology"/>
<evidence type="ECO:0000256" key="7">
    <source>
        <dbReference type="ARBA" id="ARBA00022676"/>
    </source>
</evidence>
<evidence type="ECO:0000256" key="10">
    <source>
        <dbReference type="ARBA" id="ARBA00022989"/>
    </source>
</evidence>
<evidence type="ECO:0000256" key="8">
    <source>
        <dbReference type="ARBA" id="ARBA00022679"/>
    </source>
</evidence>
<evidence type="ECO:0000313" key="15">
    <source>
        <dbReference type="Proteomes" id="UP000308054"/>
    </source>
</evidence>
<feature type="transmembrane region" description="Helical" evidence="12">
    <location>
        <begin position="374"/>
        <end position="399"/>
    </location>
</feature>
<evidence type="ECO:0000256" key="6">
    <source>
        <dbReference type="ARBA" id="ARBA00022519"/>
    </source>
</evidence>
<feature type="transmembrane region" description="Helical" evidence="12">
    <location>
        <begin position="458"/>
        <end position="477"/>
    </location>
</feature>
<dbReference type="SUPFAM" id="SSF53448">
    <property type="entry name" value="Nucleotide-diphospho-sugar transferases"/>
    <property type="match status" value="1"/>
</dbReference>
<reference evidence="14 15" key="1">
    <citation type="journal article" date="2017" name="Int. J. Syst. Evol. Microbiol.">
        <title>Marinicauda algicola sp. nov., isolated from a marine red alga Rhodosorus marinus.</title>
        <authorList>
            <person name="Jeong S.E."/>
            <person name="Jeon S.H."/>
            <person name="Chun B.H."/>
            <person name="Kim D.W."/>
            <person name="Jeon C.O."/>
        </authorList>
    </citation>
    <scope>NUCLEOTIDE SEQUENCE [LARGE SCALE GENOMIC DNA]</scope>
    <source>
        <strain evidence="14 15">JCM 31718</strain>
    </source>
</reference>
<organism evidence="14 15">
    <name type="scientific">Marinicauda algicola</name>
    <dbReference type="NCBI Taxonomy" id="2029849"/>
    <lineage>
        <taxon>Bacteria</taxon>
        <taxon>Pseudomonadati</taxon>
        <taxon>Pseudomonadota</taxon>
        <taxon>Alphaproteobacteria</taxon>
        <taxon>Maricaulales</taxon>
        <taxon>Maricaulaceae</taxon>
        <taxon>Marinicauda</taxon>
    </lineage>
</organism>
<comment type="similarity">
    <text evidence="3">Belongs to the glycosyltransferase 2 family. OpgH subfamily.</text>
</comment>
<comment type="caution">
    <text evidence="14">The sequence shown here is derived from an EMBL/GenBank/DDBJ whole genome shotgun (WGS) entry which is preliminary data.</text>
</comment>
<dbReference type="InterPro" id="IPR001173">
    <property type="entry name" value="Glyco_trans_2-like"/>
</dbReference>
<dbReference type="GO" id="GO:0005886">
    <property type="term" value="C:plasma membrane"/>
    <property type="evidence" value="ECO:0007669"/>
    <property type="project" value="UniProtKB-SubCell"/>
</dbReference>
<evidence type="ECO:0000256" key="4">
    <source>
        <dbReference type="ARBA" id="ARBA00020585"/>
    </source>
</evidence>
<evidence type="ECO:0000256" key="1">
    <source>
        <dbReference type="ARBA" id="ARBA00004429"/>
    </source>
</evidence>
<keyword evidence="9 12" id="KW-0812">Transmembrane</keyword>
<evidence type="ECO:0000256" key="3">
    <source>
        <dbReference type="ARBA" id="ARBA00009337"/>
    </source>
</evidence>
<dbReference type="EMBL" id="SRXW01000003">
    <property type="protein sequence ID" value="TGY88639.1"/>
    <property type="molecule type" value="Genomic_DNA"/>
</dbReference>
<dbReference type="InterPro" id="IPR029044">
    <property type="entry name" value="Nucleotide-diphossugar_trans"/>
</dbReference>
<feature type="transmembrane region" description="Helical" evidence="12">
    <location>
        <begin position="521"/>
        <end position="544"/>
    </location>
</feature>
<dbReference type="PANTHER" id="PTHR43867">
    <property type="entry name" value="CELLULOSE SYNTHASE CATALYTIC SUBUNIT A [UDP-FORMING]"/>
    <property type="match status" value="1"/>
</dbReference>
<feature type="transmembrane region" description="Helical" evidence="12">
    <location>
        <begin position="426"/>
        <end position="446"/>
    </location>
</feature>
<dbReference type="NCBIfam" id="NF003962">
    <property type="entry name" value="PRK05454.2-5"/>
    <property type="match status" value="1"/>
</dbReference>
<keyword evidence="5" id="KW-1003">Cell membrane</keyword>
<gene>
    <name evidence="14" type="primary">mdoH</name>
    <name evidence="14" type="ORF">E5163_11185</name>
</gene>
<dbReference type="PANTHER" id="PTHR43867:SF5">
    <property type="entry name" value="GLUCANS BIOSYNTHESIS GLUCOSYLTRANSFERASE H"/>
    <property type="match status" value="1"/>
</dbReference>
<evidence type="ECO:0000256" key="11">
    <source>
        <dbReference type="ARBA" id="ARBA00023136"/>
    </source>
</evidence>
<dbReference type="InterPro" id="IPR050321">
    <property type="entry name" value="Glycosyltr_2/OpgH_subfam"/>
</dbReference>
<dbReference type="GO" id="GO:0016758">
    <property type="term" value="F:hexosyltransferase activity"/>
    <property type="evidence" value="ECO:0007669"/>
    <property type="project" value="TreeGrafter"/>
</dbReference>
<comment type="pathway">
    <text evidence="2">Glycan metabolism; osmoregulated periplasmic glucan (OPG) biosynthesis.</text>
</comment>
<dbReference type="OrthoDB" id="9775281at2"/>
<evidence type="ECO:0000256" key="9">
    <source>
        <dbReference type="ARBA" id="ARBA00022692"/>
    </source>
</evidence>
<keyword evidence="8 14" id="KW-0808">Transferase</keyword>
<dbReference type="Pfam" id="PF13632">
    <property type="entry name" value="Glyco_trans_2_3"/>
    <property type="match status" value="1"/>
</dbReference>
<keyword evidence="11 12" id="KW-0472">Membrane</keyword>
<keyword evidence="6" id="KW-0997">Cell inner membrane</keyword>
<evidence type="ECO:0000313" key="14">
    <source>
        <dbReference type="EMBL" id="TGY88639.1"/>
    </source>
</evidence>
<evidence type="ECO:0000256" key="12">
    <source>
        <dbReference type="SAM" id="Phobius"/>
    </source>
</evidence>
<evidence type="ECO:0000256" key="2">
    <source>
        <dbReference type="ARBA" id="ARBA00005001"/>
    </source>
</evidence>
<dbReference type="NCBIfam" id="NF003958">
    <property type="entry name" value="PRK05454.2-1"/>
    <property type="match status" value="1"/>
</dbReference>
<feature type="transmembrane region" description="Helical" evidence="12">
    <location>
        <begin position="58"/>
        <end position="85"/>
    </location>
</feature>
<dbReference type="AlphaFoldDB" id="A0A4V3RY08"/>
<dbReference type="Proteomes" id="UP000308054">
    <property type="component" value="Unassembled WGS sequence"/>
</dbReference>
<keyword evidence="10 12" id="KW-1133">Transmembrane helix</keyword>
<comment type="subcellular location">
    <subcellularLocation>
        <location evidence="1">Cell inner membrane</location>
        <topology evidence="1">Multi-pass membrane protein</topology>
    </subcellularLocation>
</comment>